<reference evidence="3" key="1">
    <citation type="submission" date="2014-05" db="EMBL/GenBank/DDBJ databases">
        <authorList>
            <person name="Chronopoulou M."/>
        </authorList>
    </citation>
    <scope>NUCLEOTIDE SEQUENCE</scope>
    <source>
        <tissue evidence="3">Whole organism</tissue>
    </source>
</reference>
<organism evidence="3">
    <name type="scientific">Lepeophtheirus salmonis</name>
    <name type="common">Salmon louse</name>
    <name type="synonym">Caligus salmonis</name>
    <dbReference type="NCBI Taxonomy" id="72036"/>
    <lineage>
        <taxon>Eukaryota</taxon>
        <taxon>Metazoa</taxon>
        <taxon>Ecdysozoa</taxon>
        <taxon>Arthropoda</taxon>
        <taxon>Crustacea</taxon>
        <taxon>Multicrustacea</taxon>
        <taxon>Hexanauplia</taxon>
        <taxon>Copepoda</taxon>
        <taxon>Siphonostomatoida</taxon>
        <taxon>Caligidae</taxon>
        <taxon>Lepeophtheirus</taxon>
    </lineage>
</organism>
<dbReference type="AlphaFoldDB" id="A0A0K2V7F8"/>
<feature type="compositionally biased region" description="Polar residues" evidence="1">
    <location>
        <begin position="89"/>
        <end position="100"/>
    </location>
</feature>
<dbReference type="EMBL" id="HACA01028741">
    <property type="protein sequence ID" value="CDW46102.1"/>
    <property type="molecule type" value="Transcribed_RNA"/>
</dbReference>
<name>A0A0K2V7F8_LEPSM</name>
<feature type="region of interest" description="Disordered" evidence="1">
    <location>
        <begin position="89"/>
        <end position="111"/>
    </location>
</feature>
<protein>
    <submittedName>
        <fullName evidence="3">Uncharacterized protein</fullName>
    </submittedName>
</protein>
<evidence type="ECO:0000256" key="2">
    <source>
        <dbReference type="SAM" id="Phobius"/>
    </source>
</evidence>
<sequence>IRRHNQKSSCLTTKNICNTLPIVFSLILFANGPVVTGLQSLFLLHSPLLDSFESFSLSSPHFFVIPHSLLLASSEVSLLFLFCPHLSTPLHNSSLSEEVISSTPNPSSSST</sequence>
<feature type="transmembrane region" description="Helical" evidence="2">
    <location>
        <begin position="62"/>
        <end position="83"/>
    </location>
</feature>
<accession>A0A0K2V7F8</accession>
<keyword evidence="2" id="KW-1133">Transmembrane helix</keyword>
<proteinExistence type="predicted"/>
<feature type="transmembrane region" description="Helical" evidence="2">
    <location>
        <begin position="20"/>
        <end position="42"/>
    </location>
</feature>
<keyword evidence="2" id="KW-0472">Membrane</keyword>
<evidence type="ECO:0000256" key="1">
    <source>
        <dbReference type="SAM" id="MobiDB-lite"/>
    </source>
</evidence>
<feature type="compositionally biased region" description="Low complexity" evidence="1">
    <location>
        <begin position="101"/>
        <end position="111"/>
    </location>
</feature>
<evidence type="ECO:0000313" key="3">
    <source>
        <dbReference type="EMBL" id="CDW46102.1"/>
    </source>
</evidence>
<keyword evidence="2" id="KW-0812">Transmembrane</keyword>
<feature type="non-terminal residue" evidence="3">
    <location>
        <position position="1"/>
    </location>
</feature>